<accession>A0A1M6JDG4</accession>
<dbReference type="AlphaFoldDB" id="A0A1M6JDG4"/>
<evidence type="ECO:0000313" key="2">
    <source>
        <dbReference type="Proteomes" id="UP000324781"/>
    </source>
</evidence>
<dbReference type="Proteomes" id="UP000324781">
    <property type="component" value="Unassembled WGS sequence"/>
</dbReference>
<reference evidence="1 2" key="1">
    <citation type="submission" date="2016-11" db="EMBL/GenBank/DDBJ databases">
        <authorList>
            <person name="Varghese N."/>
            <person name="Submissions S."/>
        </authorList>
    </citation>
    <scope>NUCLEOTIDE SEQUENCE [LARGE SCALE GENOMIC DNA]</scope>
    <source>
        <strain evidence="1 2">DSM 19027</strain>
    </source>
</reference>
<name>A0A1M6JDG4_9FIRM</name>
<gene>
    <name evidence="1" type="ORF">SAMN05444373_105524</name>
</gene>
<dbReference type="OrthoDB" id="1949373at2"/>
<dbReference type="InterPro" id="IPR008930">
    <property type="entry name" value="Terpenoid_cyclase/PrenylTrfase"/>
</dbReference>
<sequence>MKTLKESRWAEVIISLQNSDGSWGFFHSLSCNFKCSSITTEQALRRLQILGFTMDDEPIQKAVSYMHSCLAGERQIPDRREKLHDWDLFTSLMLSTWIRRFTSDDPLANRTAERWAEVISNAFSDGTYHHDRYVKAYKQVFKKAPRGGRFVDFVSFYTVSLLADFLEAPLEEALFDYILSHDTGIYYIYEHCLLNTPEVFKSKQASRFIGAIELLSEYKNPRCKAKLKYVADWLLRNSEPDGTWDMGSASKDGMYFPLSDSWRLEETRKKDCTYRISRLFERLGAEQYGIQS</sequence>
<dbReference type="RefSeq" id="WP_149679467.1">
    <property type="nucleotide sequence ID" value="NZ_DAONMB010000170.1"/>
</dbReference>
<organism evidence="1 2">
    <name type="scientific">Thermoclostridium caenicola</name>
    <dbReference type="NCBI Taxonomy" id="659425"/>
    <lineage>
        <taxon>Bacteria</taxon>
        <taxon>Bacillati</taxon>
        <taxon>Bacillota</taxon>
        <taxon>Clostridia</taxon>
        <taxon>Eubacteriales</taxon>
        <taxon>Oscillospiraceae</taxon>
        <taxon>Thermoclostridium</taxon>
    </lineage>
</organism>
<dbReference type="EMBL" id="FQZP01000055">
    <property type="protein sequence ID" value="SHJ44766.1"/>
    <property type="molecule type" value="Genomic_DNA"/>
</dbReference>
<keyword evidence="2" id="KW-1185">Reference proteome</keyword>
<evidence type="ECO:0008006" key="3">
    <source>
        <dbReference type="Google" id="ProtNLM"/>
    </source>
</evidence>
<protein>
    <recommendedName>
        <fullName evidence="3">Prenyltransferase and squalene oxidase repeat-containing protein</fullName>
    </recommendedName>
</protein>
<dbReference type="SUPFAM" id="SSF48239">
    <property type="entry name" value="Terpenoid cyclases/Protein prenyltransferases"/>
    <property type="match status" value="1"/>
</dbReference>
<evidence type="ECO:0000313" key="1">
    <source>
        <dbReference type="EMBL" id="SHJ44766.1"/>
    </source>
</evidence>
<proteinExistence type="predicted"/>